<evidence type="ECO:0000313" key="3">
    <source>
        <dbReference type="Proteomes" id="UP000219612"/>
    </source>
</evidence>
<evidence type="ECO:0000259" key="1">
    <source>
        <dbReference type="SMART" id="SM00382"/>
    </source>
</evidence>
<protein>
    <recommendedName>
        <fullName evidence="1">AAA+ ATPase domain-containing protein</fullName>
    </recommendedName>
</protein>
<dbReference type="InterPro" id="IPR003593">
    <property type="entry name" value="AAA+_ATPase"/>
</dbReference>
<dbReference type="EMBL" id="OBDY01000016">
    <property type="protein sequence ID" value="SNY55161.1"/>
    <property type="molecule type" value="Genomic_DNA"/>
</dbReference>
<dbReference type="InterPro" id="IPR003959">
    <property type="entry name" value="ATPase_AAA_core"/>
</dbReference>
<proteinExistence type="predicted"/>
<feature type="domain" description="AAA+ ATPase" evidence="1">
    <location>
        <begin position="199"/>
        <end position="341"/>
    </location>
</feature>
<reference evidence="2 3" key="1">
    <citation type="submission" date="2017-09" db="EMBL/GenBank/DDBJ databases">
        <authorList>
            <person name="Ehlers B."/>
            <person name="Leendertz F.H."/>
        </authorList>
    </citation>
    <scope>NUCLEOTIDE SEQUENCE [LARGE SCALE GENOMIC DNA]</scope>
    <source>
        <strain evidence="2 3">CGMCC 4.6857</strain>
    </source>
</reference>
<evidence type="ECO:0000313" key="2">
    <source>
        <dbReference type="EMBL" id="SNY55161.1"/>
    </source>
</evidence>
<dbReference type="SMART" id="SM00382">
    <property type="entry name" value="AAA"/>
    <property type="match status" value="1"/>
</dbReference>
<dbReference type="AlphaFoldDB" id="A0A285J7T1"/>
<dbReference type="GO" id="GO:0005524">
    <property type="term" value="F:ATP binding"/>
    <property type="evidence" value="ECO:0007669"/>
    <property type="project" value="InterPro"/>
</dbReference>
<dbReference type="GO" id="GO:0016887">
    <property type="term" value="F:ATP hydrolysis activity"/>
    <property type="evidence" value="ECO:0007669"/>
    <property type="project" value="InterPro"/>
</dbReference>
<dbReference type="Pfam" id="PF00004">
    <property type="entry name" value="AAA"/>
    <property type="match status" value="1"/>
</dbReference>
<keyword evidence="3" id="KW-1185">Reference proteome</keyword>
<dbReference type="Proteomes" id="UP000219612">
    <property type="component" value="Unassembled WGS sequence"/>
</dbReference>
<name>A0A285J7T1_9ACTN</name>
<organism evidence="2 3">
    <name type="scientific">Paractinoplanes atraurantiacus</name>
    <dbReference type="NCBI Taxonomy" id="1036182"/>
    <lineage>
        <taxon>Bacteria</taxon>
        <taxon>Bacillati</taxon>
        <taxon>Actinomycetota</taxon>
        <taxon>Actinomycetes</taxon>
        <taxon>Micromonosporales</taxon>
        <taxon>Micromonosporaceae</taxon>
        <taxon>Paractinoplanes</taxon>
    </lineage>
</organism>
<dbReference type="InterPro" id="IPR027417">
    <property type="entry name" value="P-loop_NTPase"/>
</dbReference>
<sequence length="884" mass="96856">MLVVAALFEELDGPPHLVEGEGTLIERLVPVPVPLPGPDLPYDSELKNWVFASASHLGCQVSGLDQRVVARCDAVRRRLAVEVPEFGLWGDSDGAPATARGLKRLEELLLLAGSGRDPGRHRDALATAYRADLERPVLGGDAGEVLLPALGAAYLDPRFRVRSAGPGARPADEKWWSGAEVRTDLADFLAAYLTTTQAAEAPMLLLGQPGAGKSSLTRILAGRLPAGDFFACRVPLREVPAEAGVQDQIELALRREVGETVSWAELSRDAALPVILLDGFDELLQATGLHQSDYLQQVAKFQEREARLGRPVAVLVTTRVAVADRARLPSGALAVRLEPFDDAQIGRWLAVWNRTNARLKPLTADVVLRFRALAEQPLLLLMLALYDATDSALQDGAATLDDGQLYERLLTSFAEREVRRVHAGQPDAVVAGLVQQELLRLSVVAFAMFHRLRLWVTERELDDDLAGLGITPSRPGRTEAFRSPLTAGQEVVGRFFFIQRAQAFQDGQTLATYEFLHATFGEYLVARLVVQAVRDTEAREAAGTLPLRLGAANDDDLLRSLLGFTPLTARATVLPFLAGLLDGADRDRLRVWLAGRTAEAVTQPHYVPSRYQPIGKRADHWMATYSYNLMILTLACGGELRASGLFSRAKDPAAWLRNSALQWQAAVPGGMWMDAMEVLKVTRDWRDGRRDIVLELALDWTRDLPDGLNVYWMNGMESQRSDLPFTAAVELPPAVRSMRLTNRLSDDLLLHALEPMIRRMPAALTQFSAPDEWFHTSVANTLVRMWLAESPQELDAAYADALFAAIDTPAASGHIAHLMLDSLRANAHRLSAFRVRSIIRDLMDAATFSSADASSALRTLTESGAADGPQNVELVSRLEALIET</sequence>
<gene>
    <name evidence="2" type="ORF">SAMN05421748_11659</name>
</gene>
<dbReference type="SUPFAM" id="SSF52540">
    <property type="entry name" value="P-loop containing nucleoside triphosphate hydrolases"/>
    <property type="match status" value="1"/>
</dbReference>
<dbReference type="Gene3D" id="3.40.50.300">
    <property type="entry name" value="P-loop containing nucleotide triphosphate hydrolases"/>
    <property type="match status" value="1"/>
</dbReference>
<accession>A0A285J7T1</accession>